<dbReference type="Pfam" id="PF00144">
    <property type="entry name" value="Beta-lactamase"/>
    <property type="match status" value="1"/>
</dbReference>
<dbReference type="Pfam" id="PF26335">
    <property type="entry name" value="ARB_00930_C"/>
    <property type="match status" value="1"/>
</dbReference>
<organism evidence="4 5">
    <name type="scientific">Penicillium antarcticum</name>
    <dbReference type="NCBI Taxonomy" id="416450"/>
    <lineage>
        <taxon>Eukaryota</taxon>
        <taxon>Fungi</taxon>
        <taxon>Dikarya</taxon>
        <taxon>Ascomycota</taxon>
        <taxon>Pezizomycotina</taxon>
        <taxon>Eurotiomycetes</taxon>
        <taxon>Eurotiomycetidae</taxon>
        <taxon>Eurotiales</taxon>
        <taxon>Aspergillaceae</taxon>
        <taxon>Penicillium</taxon>
    </lineage>
</organism>
<dbReference type="SUPFAM" id="SSF56601">
    <property type="entry name" value="beta-lactamase/transpeptidase-like"/>
    <property type="match status" value="1"/>
</dbReference>
<dbReference type="PANTHER" id="PTHR22935">
    <property type="entry name" value="PENICILLIN-BINDING PROTEIN"/>
    <property type="match status" value="1"/>
</dbReference>
<accession>A0A1V6PS22</accession>
<feature type="signal peptide" evidence="1">
    <location>
        <begin position="1"/>
        <end position="19"/>
    </location>
</feature>
<dbReference type="InterPro" id="IPR001466">
    <property type="entry name" value="Beta-lactam-related"/>
</dbReference>
<evidence type="ECO:0000256" key="1">
    <source>
        <dbReference type="SAM" id="SignalP"/>
    </source>
</evidence>
<dbReference type="STRING" id="416450.A0A1V6PS22"/>
<name>A0A1V6PS22_9EURO</name>
<dbReference type="PANTHER" id="PTHR22935:SF97">
    <property type="entry name" value="BETA-LACTAMASE-RELATED DOMAIN-CONTAINING PROTEIN"/>
    <property type="match status" value="1"/>
</dbReference>
<protein>
    <submittedName>
        <fullName evidence="4">Uncharacterized protein</fullName>
    </submittedName>
</protein>
<evidence type="ECO:0000259" key="3">
    <source>
        <dbReference type="Pfam" id="PF26335"/>
    </source>
</evidence>
<evidence type="ECO:0000313" key="4">
    <source>
        <dbReference type="EMBL" id="OQD79829.1"/>
    </source>
</evidence>
<gene>
    <name evidence="4" type="ORF">PENANT_c043G03653</name>
</gene>
<dbReference type="EMBL" id="MDYN01000043">
    <property type="protein sequence ID" value="OQD79829.1"/>
    <property type="molecule type" value="Genomic_DNA"/>
</dbReference>
<dbReference type="Proteomes" id="UP000191672">
    <property type="component" value="Unassembled WGS sequence"/>
</dbReference>
<dbReference type="InterPro" id="IPR012338">
    <property type="entry name" value="Beta-lactam/transpept-like"/>
</dbReference>
<feature type="chain" id="PRO_5012980556" evidence="1">
    <location>
        <begin position="20"/>
        <end position="600"/>
    </location>
</feature>
<reference evidence="5" key="1">
    <citation type="journal article" date="2017" name="Nat. Microbiol.">
        <title>Global analysis of biosynthetic gene clusters reveals vast potential of secondary metabolite production in Penicillium species.</title>
        <authorList>
            <person name="Nielsen J.C."/>
            <person name="Grijseels S."/>
            <person name="Prigent S."/>
            <person name="Ji B."/>
            <person name="Dainat J."/>
            <person name="Nielsen K.F."/>
            <person name="Frisvad J.C."/>
            <person name="Workman M."/>
            <person name="Nielsen J."/>
        </authorList>
    </citation>
    <scope>NUCLEOTIDE SEQUENCE [LARGE SCALE GENOMIC DNA]</scope>
    <source>
        <strain evidence="5">IBT 31811</strain>
    </source>
</reference>
<keyword evidence="5" id="KW-1185">Reference proteome</keyword>
<dbReference type="OrthoDB" id="10250282at2759"/>
<dbReference type="AlphaFoldDB" id="A0A1V6PS22"/>
<feature type="domain" description="Beta-lactamase-like ARB-00930-like C-terminal" evidence="3">
    <location>
        <begin position="452"/>
        <end position="599"/>
    </location>
</feature>
<sequence length="600" mass="64826">MRLPNYTLIGLFSMPGVLANLLGPTYPPPRDLSSSNSRVAASWKNLTSQLNAYLDGHANGTSGVSALKNLTFSAGLFSTLDPKAEHLQYHHTASEVAESPIGAKKVDGDSIYKVASVSKLFTVLAGLLELDDKDWERPLTDIFPSLAEQVRGNRDKFQLTRDVQWDKITLKAIASQMSGIPHGGTAEFLYKFALAKISGSHNPKATDPNFYGLPPLNDSDLSLWPPCIGDQVQGCNPVPWDEGYAASAPVFLPWASPEYANNNFALLGLAISNLTGKTMDGWYGESIFDPLGMKSTFSSPPDNSSLSHHVTAETLQPEFQMDGGATIPSGGLFSTTNDLAKFGVGLLNSTLLPSEKTHEWMKPVTRTASLRYSVGKPWEIHRFVHAKSGIVTDIYTKLGDSGSYGGIVAIIPEFSAGFSFLGASSLASRSPLMLLAIDLITDSILPALMEQAACEAKQKFAGTYKAESLNSSITFSVVPPMQPEPGLKISSWVSNGTDLMPQFEALFSGKNVRLVPTIVPEDVSGKIAFRSYTSPDVKPNVGIGASSNLFSSLYDVSKWLTLDSLLWGAFATDLFIFDVEKDGKVKAVTPTAYRVKMEKK</sequence>
<evidence type="ECO:0000313" key="5">
    <source>
        <dbReference type="Proteomes" id="UP000191672"/>
    </source>
</evidence>
<comment type="caution">
    <text evidence="4">The sequence shown here is derived from an EMBL/GenBank/DDBJ whole genome shotgun (WGS) entry which is preliminary data.</text>
</comment>
<keyword evidence="1" id="KW-0732">Signal</keyword>
<dbReference type="InterPro" id="IPR051478">
    <property type="entry name" value="Beta-lactamase-like_AB/R"/>
</dbReference>
<dbReference type="Gene3D" id="3.40.710.10">
    <property type="entry name" value="DD-peptidase/beta-lactamase superfamily"/>
    <property type="match status" value="1"/>
</dbReference>
<dbReference type="InterPro" id="IPR058664">
    <property type="entry name" value="ARB_00930-like_C"/>
</dbReference>
<evidence type="ECO:0000259" key="2">
    <source>
        <dbReference type="Pfam" id="PF00144"/>
    </source>
</evidence>
<feature type="domain" description="Beta-lactamase-related" evidence="2">
    <location>
        <begin position="103"/>
        <end position="413"/>
    </location>
</feature>
<proteinExistence type="predicted"/>